<dbReference type="EnsemblMetazoa" id="SCAU003246-RA">
    <property type="protein sequence ID" value="SCAU003246-PA"/>
    <property type="gene ID" value="SCAU003246"/>
</dbReference>
<keyword evidence="2" id="KW-0812">Transmembrane</keyword>
<feature type="transmembrane region" description="Helical" evidence="2">
    <location>
        <begin position="1805"/>
        <end position="1825"/>
    </location>
</feature>
<protein>
    <submittedName>
        <fullName evidence="3">Uncharacterized protein</fullName>
    </submittedName>
</protein>
<evidence type="ECO:0000313" key="4">
    <source>
        <dbReference type="Proteomes" id="UP000095300"/>
    </source>
</evidence>
<evidence type="ECO:0000256" key="2">
    <source>
        <dbReference type="SAM" id="Phobius"/>
    </source>
</evidence>
<accession>A0A1I8NYP2</accession>
<feature type="compositionally biased region" description="Basic and acidic residues" evidence="1">
    <location>
        <begin position="1281"/>
        <end position="1291"/>
    </location>
</feature>
<dbReference type="STRING" id="35570.A0A1I8NYP2"/>
<reference evidence="3" key="1">
    <citation type="submission" date="2020-05" db="UniProtKB">
        <authorList>
            <consortium name="EnsemblMetazoa"/>
        </authorList>
    </citation>
    <scope>IDENTIFICATION</scope>
    <source>
        <strain evidence="3">USDA</strain>
    </source>
</reference>
<sequence length="1827" mass="209179">MCGERTEDFMNELKFKPKKSYENVLYCRNSSTENQMRLEDDTKMIVTVYKDSEDEGNPVKHNINAKEDEKKADTIYMDETLAISKPSPGSSVAMNKENVDPADIKNIKETLNNSSCMDIDWNCNGSINTNIENESRKFQEKLNKLSMQITKDETFNGGMRIVADGDIEITESQNSTTGRDSLLNVFQTNSKKSIKLQEEMQVSPIKLPVVKPLPKLVVRKICTPLMKDQKIRPFNIYKAQQVNDETEQVNKQLEEELFSDQPSNQVVKTTDRALNSSLDFSINNTRRNSMSLESSSSLLIPSEYKTYNFKQLNDELEGGRIQLFSRTPITDKKSNEFCRSIVDLDVAKQRRTLFFEDDISTSPDNNSINSKFVDMNDYYDFNLIQVGAEPKTHIKCRFSQADDVLLDNTSFLTKARIGDETTSRNSTKRDLPTSIDINIFEEDGLKTNFGEKNVKSSTLCLDSKLKSSSSVSNGNQGSKTCSEYTEDVDKRQAIYLNSDSIMPDNNLSYNSLSRCIPASSLIHTPDVMEISCHNERDTRKTSYQKKEMDLDETQGGKSSCFLGKVCQSQEIVTKKSCPSNLFDGTTEESFVGNHVSKIGKCDSEDENVKGVVNTNINNAERKILLQKFSVDNCQTNPEYPTDQSTNVRNRKTLARLEAMEIDDVSEMFNYRENVVIDSTSVINQSIDMSKQSTKHVAECFVEDAPLTPISSKEINFDYGLYDEESSFSNEMNKISNGTKNANWLKSNSANIEEINNKNLTNLSDMSYDNESETSLHQCPTDFTKHGSKIYKGRSTILVHHDMELDESMPNTDQKKSDVDRENTISPEKEINLKKSLKNTKTNENCCTLLLHDQMDVEDFFQTSPWLGVAKPNCKSEKNAKCDCANKNCRNLIKHDMVVHGCTQTTNQDYLKSPSKGVREKHTNCLDDQFVRGNKCLQQISNAVEIHLNIVKSDKESVEVKSIYRNVQEDNYSQKDDEVALQMKDGKLLNRLGKNNETANSGRGGQLEATSMNTEKKKCIGDVQTCNFISPSNKTHDRFFKPVNVDILYDATPHKSLTEFLAYEKRTFHSTDSDEYIKEKSMSIENKSFYDELSMKRLSYSLTPVASKAKKRQTLLFSDCGIDESNCIKRCNEKASEVGLTKKQNPEYTGHKNIPSPTKNNEYSYEIVESPSNSIPEVRKATIATYIEPRIEHRGPPSHTLVHCEPDLIFEDNVVTISDVSAYFTNQLKSMENPTNVTSCTGIEETEGKNFQKHYIDLTLENIDQTKLSLVKTLSEDECELEEPKHDDRSYESKPSYGRQLNEKGENEFCVECIDLIAEPDKSSHKSYGVNEMTNKICRKCRECQVSFQNESIDNLSRSFVLQPSSELPILDIEHLKRMRSRPQIADVNKLWHRISLDRTITNIHNVSEEKADDDSFIITIGNLLKSKLRSKNRVEPKSFKEYILIKPPLAVALTALVRDNFKNWIYDCQLESRRILVLSHRKLLTFSLFVTYVEKDQFGSQIHIQSIKFEKSIVPEGKWKPIDFVLHFQFQLSLPFDLLSLCRGNAASDITYMLQEVDKICLETIELGNELQRIVIFHKAGLIRDENRTFVRKILRRRTSDEGRILLCLCYIIFGKMFICFLSVYNSLRSKNRVEPKSFKEYILIKPPLAVALTALVRDNFKNWIYDCQLESRRILVLSHRKLLTFSLFVTYVEKDQFGSQIHIQSIKFEKSIVPEGKWKPIDFVLHFQFQLSLPFDLLSLCRGNAASDITYMLQEVDKICLETIELGNELQRIVIFHKAGLIRDENRTFVRKILRRRTSDEGRILLCLCYIIFGKMFICFLSVYNS</sequence>
<dbReference type="VEuPathDB" id="VectorBase:SCAU003246"/>
<proteinExistence type="predicted"/>
<evidence type="ECO:0000256" key="1">
    <source>
        <dbReference type="SAM" id="MobiDB-lite"/>
    </source>
</evidence>
<name>A0A1I8NYP2_STOCA</name>
<keyword evidence="2" id="KW-0472">Membrane</keyword>
<feature type="transmembrane region" description="Helical" evidence="2">
    <location>
        <begin position="1603"/>
        <end position="1625"/>
    </location>
</feature>
<dbReference type="Proteomes" id="UP000095300">
    <property type="component" value="Unassembled WGS sequence"/>
</dbReference>
<evidence type="ECO:0000313" key="3">
    <source>
        <dbReference type="EnsemblMetazoa" id="SCAU003246-PA"/>
    </source>
</evidence>
<organism evidence="3 4">
    <name type="scientific">Stomoxys calcitrans</name>
    <name type="common">Stable fly</name>
    <name type="synonym">Conops calcitrans</name>
    <dbReference type="NCBI Taxonomy" id="35570"/>
    <lineage>
        <taxon>Eukaryota</taxon>
        <taxon>Metazoa</taxon>
        <taxon>Ecdysozoa</taxon>
        <taxon>Arthropoda</taxon>
        <taxon>Hexapoda</taxon>
        <taxon>Insecta</taxon>
        <taxon>Pterygota</taxon>
        <taxon>Neoptera</taxon>
        <taxon>Endopterygota</taxon>
        <taxon>Diptera</taxon>
        <taxon>Brachycera</taxon>
        <taxon>Muscomorpha</taxon>
        <taxon>Muscoidea</taxon>
        <taxon>Muscidae</taxon>
        <taxon>Stomoxys</taxon>
    </lineage>
</organism>
<keyword evidence="2" id="KW-1133">Transmembrane helix</keyword>
<feature type="region of interest" description="Disordered" evidence="1">
    <location>
        <begin position="1278"/>
        <end position="1299"/>
    </location>
</feature>
<keyword evidence="4" id="KW-1185">Reference proteome</keyword>